<feature type="domain" description="L-asparaginase N-terminal" evidence="4">
    <location>
        <begin position="18"/>
        <end position="208"/>
    </location>
</feature>
<dbReference type="Pfam" id="PF17763">
    <property type="entry name" value="Asparaginase_C"/>
    <property type="match status" value="1"/>
</dbReference>
<dbReference type="EMBL" id="MFKT01000011">
    <property type="protein sequence ID" value="OGG53482.1"/>
    <property type="molecule type" value="Genomic_DNA"/>
</dbReference>
<dbReference type="InterPro" id="IPR040919">
    <property type="entry name" value="Asparaginase_C"/>
</dbReference>
<dbReference type="InterPro" id="IPR027473">
    <property type="entry name" value="L-asparaginase_C"/>
</dbReference>
<dbReference type="PROSITE" id="PS00917">
    <property type="entry name" value="ASN_GLN_ASE_2"/>
    <property type="match status" value="1"/>
</dbReference>
<dbReference type="SUPFAM" id="SSF53774">
    <property type="entry name" value="Glutaminase/Asparaginase"/>
    <property type="match status" value="1"/>
</dbReference>
<dbReference type="PANTHER" id="PTHR11707:SF28">
    <property type="entry name" value="60 KDA LYSOPHOSPHOLIPASE"/>
    <property type="match status" value="1"/>
</dbReference>
<feature type="active site" description="O-isoaspartyl threonine intermediate" evidence="1">
    <location>
        <position position="27"/>
    </location>
</feature>
<evidence type="ECO:0000259" key="5">
    <source>
        <dbReference type="Pfam" id="PF17763"/>
    </source>
</evidence>
<dbReference type="AlphaFoldDB" id="A0A1F6CX95"/>
<dbReference type="SMART" id="SM00870">
    <property type="entry name" value="Asparaginase"/>
    <property type="match status" value="1"/>
</dbReference>
<evidence type="ECO:0008006" key="8">
    <source>
        <dbReference type="Google" id="ProtNLM"/>
    </source>
</evidence>
<dbReference type="Gene3D" id="3.40.50.1170">
    <property type="entry name" value="L-asparaginase, N-terminal domain"/>
    <property type="match status" value="1"/>
</dbReference>
<accession>A0A1F6CX95</accession>
<dbReference type="PIRSF" id="PIRSF001220">
    <property type="entry name" value="L-ASNase_gatD"/>
    <property type="match status" value="1"/>
</dbReference>
<dbReference type="InterPro" id="IPR027474">
    <property type="entry name" value="L-asparaginase_N"/>
</dbReference>
<organism evidence="6 7">
    <name type="scientific">Candidatus Kaiserbacteria bacterium RIFCSPHIGHO2_01_FULL_53_29</name>
    <dbReference type="NCBI Taxonomy" id="1798480"/>
    <lineage>
        <taxon>Bacteria</taxon>
        <taxon>Candidatus Kaiseribacteriota</taxon>
    </lineage>
</organism>
<dbReference type="GO" id="GO:0004067">
    <property type="term" value="F:asparaginase activity"/>
    <property type="evidence" value="ECO:0007669"/>
    <property type="project" value="UniProtKB-UniRule"/>
</dbReference>
<gene>
    <name evidence="6" type="ORF">A2851_04150</name>
</gene>
<feature type="binding site" evidence="2">
    <location>
        <position position="70"/>
    </location>
    <ligand>
        <name>substrate</name>
    </ligand>
</feature>
<dbReference type="SFLD" id="SFLDS00057">
    <property type="entry name" value="Glutaminase/Asparaginase"/>
    <property type="match status" value="1"/>
</dbReference>
<dbReference type="STRING" id="1798480.A2851_04150"/>
<evidence type="ECO:0000259" key="4">
    <source>
        <dbReference type="Pfam" id="PF00710"/>
    </source>
</evidence>
<dbReference type="InterPro" id="IPR006034">
    <property type="entry name" value="Asparaginase/glutaminase-like"/>
</dbReference>
<dbReference type="InterPro" id="IPR037152">
    <property type="entry name" value="L-asparaginase_N_sf"/>
</dbReference>
<sequence length="358" mass="38459">MVKKLKKVVRKTRAQKPRILILGCGGTIAMVPDRKGVLRAAKTIKQLLHMVPTLRKHATFDFKQLSNVDSSDLNPSDWTKFAFEAANAVESGKYQAILFAHGTDTMAYSATAVSFVLGERLNIPVAFTGSQLPMVKFGTDARFNIENTVLVLTEAIKQRIAEVMVVFYDVVLRASRSIKISEAAFAAFGSPAFPPLAGLSATGVTFRPEARRASKAPFRAEDCDFHFNADVVVLDLVPGFKPGILFDIIHSGKCKALVLRSLGAGNVPSRDEFSLIPCIKEATQLKIPVVITTKFVGGTTHAGTYGPGRAALDAGAIESGDLNDVAVHVKVAFLLAQGVRPTTLQKRLLAPLAGEVSA</sequence>
<dbReference type="PROSITE" id="PS51732">
    <property type="entry name" value="ASN_GLN_ASE_3"/>
    <property type="match status" value="1"/>
</dbReference>
<dbReference type="PANTHER" id="PTHR11707">
    <property type="entry name" value="L-ASPARAGINASE"/>
    <property type="match status" value="1"/>
</dbReference>
<dbReference type="Proteomes" id="UP000176863">
    <property type="component" value="Unassembled WGS sequence"/>
</dbReference>
<dbReference type="InterPro" id="IPR036152">
    <property type="entry name" value="Asp/glu_Ase-like_sf"/>
</dbReference>
<dbReference type="InterPro" id="IPR027475">
    <property type="entry name" value="Asparaginase/glutaminase_AS2"/>
</dbReference>
<dbReference type="Pfam" id="PF00710">
    <property type="entry name" value="Asparaginase"/>
    <property type="match status" value="1"/>
</dbReference>
<evidence type="ECO:0000256" key="2">
    <source>
        <dbReference type="PIRSR" id="PIRSR001220-2"/>
    </source>
</evidence>
<protein>
    <recommendedName>
        <fullName evidence="8">Asparaginase</fullName>
    </recommendedName>
</protein>
<comment type="caution">
    <text evidence="6">The sequence shown here is derived from an EMBL/GenBank/DDBJ whole genome shotgun (WGS) entry which is preliminary data.</text>
</comment>
<dbReference type="PRINTS" id="PR00139">
    <property type="entry name" value="ASNGLNASE"/>
</dbReference>
<proteinExistence type="predicted"/>
<evidence type="ECO:0000256" key="3">
    <source>
        <dbReference type="PROSITE-ProRule" id="PRU10100"/>
    </source>
</evidence>
<feature type="active site" evidence="3">
    <location>
        <position position="103"/>
    </location>
</feature>
<name>A0A1F6CX95_9BACT</name>
<dbReference type="PIRSF" id="PIRSF500176">
    <property type="entry name" value="L_ASNase"/>
    <property type="match status" value="1"/>
</dbReference>
<reference evidence="6 7" key="1">
    <citation type="journal article" date="2016" name="Nat. Commun.">
        <title>Thousands of microbial genomes shed light on interconnected biogeochemical processes in an aquifer system.</title>
        <authorList>
            <person name="Anantharaman K."/>
            <person name="Brown C.T."/>
            <person name="Hug L.A."/>
            <person name="Sharon I."/>
            <person name="Castelle C.J."/>
            <person name="Probst A.J."/>
            <person name="Thomas B.C."/>
            <person name="Singh A."/>
            <person name="Wilkins M.J."/>
            <person name="Karaoz U."/>
            <person name="Brodie E.L."/>
            <person name="Williams K.H."/>
            <person name="Hubbard S.S."/>
            <person name="Banfield J.F."/>
        </authorList>
    </citation>
    <scope>NUCLEOTIDE SEQUENCE [LARGE SCALE GENOMIC DNA]</scope>
</reference>
<feature type="binding site" evidence="2">
    <location>
        <begin position="103"/>
        <end position="104"/>
    </location>
    <ligand>
        <name>substrate</name>
    </ligand>
</feature>
<dbReference type="Gene3D" id="3.40.50.40">
    <property type="match status" value="1"/>
</dbReference>
<evidence type="ECO:0000313" key="7">
    <source>
        <dbReference type="Proteomes" id="UP000176863"/>
    </source>
</evidence>
<evidence type="ECO:0000256" key="1">
    <source>
        <dbReference type="PIRSR" id="PIRSR001220-1"/>
    </source>
</evidence>
<feature type="domain" description="Asparaginase/glutaminase C-terminal" evidence="5">
    <location>
        <begin position="230"/>
        <end position="346"/>
    </location>
</feature>
<evidence type="ECO:0000313" key="6">
    <source>
        <dbReference type="EMBL" id="OGG53482.1"/>
    </source>
</evidence>